<dbReference type="Proteomes" id="UP000603227">
    <property type="component" value="Unassembled WGS sequence"/>
</dbReference>
<dbReference type="InterPro" id="IPR007278">
    <property type="entry name" value="DUF397"/>
</dbReference>
<dbReference type="AlphaFoldDB" id="A0A918ZGS8"/>
<feature type="compositionally biased region" description="Polar residues" evidence="1">
    <location>
        <begin position="8"/>
        <end position="20"/>
    </location>
</feature>
<comment type="caution">
    <text evidence="3">The sequence shown here is derived from an EMBL/GenBank/DDBJ whole genome shotgun (WGS) entry which is preliminary data.</text>
</comment>
<proteinExistence type="predicted"/>
<feature type="domain" description="DUF397" evidence="2">
    <location>
        <begin position="12"/>
        <end position="62"/>
    </location>
</feature>
<reference evidence="3" key="2">
    <citation type="submission" date="2020-09" db="EMBL/GenBank/DDBJ databases">
        <authorList>
            <person name="Sun Q."/>
            <person name="Zhou Y."/>
        </authorList>
    </citation>
    <scope>NUCLEOTIDE SEQUENCE</scope>
    <source>
        <strain evidence="3">CGMCC 4.7403</strain>
    </source>
</reference>
<evidence type="ECO:0000256" key="1">
    <source>
        <dbReference type="SAM" id="MobiDB-lite"/>
    </source>
</evidence>
<organism evidence="3 4">
    <name type="scientific">Streptomyces capitiformicae</name>
    <dbReference type="NCBI Taxonomy" id="2014920"/>
    <lineage>
        <taxon>Bacteria</taxon>
        <taxon>Bacillati</taxon>
        <taxon>Actinomycetota</taxon>
        <taxon>Actinomycetes</taxon>
        <taxon>Kitasatosporales</taxon>
        <taxon>Streptomycetaceae</taxon>
        <taxon>Streptomyces</taxon>
    </lineage>
</organism>
<protein>
    <recommendedName>
        <fullName evidence="2">DUF397 domain-containing protein</fullName>
    </recommendedName>
</protein>
<gene>
    <name evidence="3" type="ORF">GCM10017771_74450</name>
</gene>
<evidence type="ECO:0000313" key="4">
    <source>
        <dbReference type="Proteomes" id="UP000603227"/>
    </source>
</evidence>
<evidence type="ECO:0000313" key="3">
    <source>
        <dbReference type="EMBL" id="GHE52187.1"/>
    </source>
</evidence>
<feature type="region of interest" description="Disordered" evidence="1">
    <location>
        <begin position="1"/>
        <end position="26"/>
    </location>
</feature>
<accession>A0A918ZGS8</accession>
<sequence length="69" mass="7436">MLRPMITPVTSQKSSFSGGSDTDDRVELAPTPTAILIRESDHPTTHLATAPTPLRAFFTTLKAGTLGRR</sequence>
<dbReference type="Pfam" id="PF04149">
    <property type="entry name" value="DUF397"/>
    <property type="match status" value="1"/>
</dbReference>
<reference evidence="3" key="1">
    <citation type="journal article" date="2014" name="Int. J. Syst. Evol. Microbiol.">
        <title>Complete genome sequence of Corynebacterium casei LMG S-19264T (=DSM 44701T), isolated from a smear-ripened cheese.</title>
        <authorList>
            <consortium name="US DOE Joint Genome Institute (JGI-PGF)"/>
            <person name="Walter F."/>
            <person name="Albersmeier A."/>
            <person name="Kalinowski J."/>
            <person name="Ruckert C."/>
        </authorList>
    </citation>
    <scope>NUCLEOTIDE SEQUENCE</scope>
    <source>
        <strain evidence="3">CGMCC 4.7403</strain>
    </source>
</reference>
<evidence type="ECO:0000259" key="2">
    <source>
        <dbReference type="Pfam" id="PF04149"/>
    </source>
</evidence>
<dbReference type="EMBL" id="BNAT01000037">
    <property type="protein sequence ID" value="GHE52187.1"/>
    <property type="molecule type" value="Genomic_DNA"/>
</dbReference>
<keyword evidence="4" id="KW-1185">Reference proteome</keyword>
<name>A0A918ZGS8_9ACTN</name>